<accession>A0A1G6HUB0</accession>
<feature type="transmembrane region" description="Helical" evidence="1">
    <location>
        <begin position="12"/>
        <end position="32"/>
    </location>
</feature>
<feature type="transmembrane region" description="Helical" evidence="1">
    <location>
        <begin position="95"/>
        <end position="117"/>
    </location>
</feature>
<name>A0A1G6HUB0_9EURY</name>
<evidence type="ECO:0000313" key="2">
    <source>
        <dbReference type="EMBL" id="SDB97753.1"/>
    </source>
</evidence>
<protein>
    <submittedName>
        <fullName evidence="2">Uncharacterized protein</fullName>
    </submittedName>
</protein>
<evidence type="ECO:0000256" key="1">
    <source>
        <dbReference type="SAM" id="Phobius"/>
    </source>
</evidence>
<feature type="transmembrane region" description="Helical" evidence="1">
    <location>
        <begin position="38"/>
        <end position="58"/>
    </location>
</feature>
<dbReference type="Proteomes" id="UP000324021">
    <property type="component" value="Unassembled WGS sequence"/>
</dbReference>
<dbReference type="AlphaFoldDB" id="A0A1G6HUB0"/>
<proteinExistence type="predicted"/>
<dbReference type="RefSeq" id="WP_223174667.1">
    <property type="nucleotide sequence ID" value="NZ_FMZP01000001.1"/>
</dbReference>
<feature type="transmembrane region" description="Helical" evidence="1">
    <location>
        <begin position="70"/>
        <end position="89"/>
    </location>
</feature>
<sequence length="119" mass="11828">MIDSGTAAMSLITDGVLAVIALAAFVGGLAVASAPLSLPLVAAGVLGTLVFEAIAFSHSDLVRQYWERPAVQLGTLAGAFVIVGIGIAVAPSRLLSAGIGALVAYLLVLSVVLVTAARS</sequence>
<keyword evidence="1" id="KW-0812">Transmembrane</keyword>
<evidence type="ECO:0000313" key="3">
    <source>
        <dbReference type="Proteomes" id="UP000324021"/>
    </source>
</evidence>
<keyword evidence="1" id="KW-1133">Transmembrane helix</keyword>
<keyword evidence="1" id="KW-0472">Membrane</keyword>
<dbReference type="EMBL" id="FMZP01000001">
    <property type="protein sequence ID" value="SDB97753.1"/>
    <property type="molecule type" value="Genomic_DNA"/>
</dbReference>
<gene>
    <name evidence="2" type="ORF">SAMN05192552_10019</name>
</gene>
<reference evidence="2 3" key="1">
    <citation type="submission" date="2016-10" db="EMBL/GenBank/DDBJ databases">
        <authorList>
            <person name="Varghese N."/>
            <person name="Submissions S."/>
        </authorList>
    </citation>
    <scope>NUCLEOTIDE SEQUENCE [LARGE SCALE GENOMIC DNA]</scope>
    <source>
        <strain evidence="2 3">CDM_1</strain>
    </source>
</reference>
<organism evidence="2 3">
    <name type="scientific">Natrinema hispanicum</name>
    <dbReference type="NCBI Taxonomy" id="392421"/>
    <lineage>
        <taxon>Archaea</taxon>
        <taxon>Methanobacteriati</taxon>
        <taxon>Methanobacteriota</taxon>
        <taxon>Stenosarchaea group</taxon>
        <taxon>Halobacteria</taxon>
        <taxon>Halobacteriales</taxon>
        <taxon>Natrialbaceae</taxon>
        <taxon>Natrinema</taxon>
    </lineage>
</organism>